<evidence type="ECO:0000256" key="3">
    <source>
        <dbReference type="PROSITE-ProRule" id="PRU01191"/>
    </source>
</evidence>
<dbReference type="AlphaFoldDB" id="A0AAU9NP64"/>
<comment type="similarity">
    <text evidence="3">Belongs to the GRAS family.</text>
</comment>
<dbReference type="Pfam" id="PF03514">
    <property type="entry name" value="GRAS"/>
    <property type="match status" value="1"/>
</dbReference>
<feature type="region of interest" description="SAW" evidence="3">
    <location>
        <begin position="453"/>
        <end position="529"/>
    </location>
</feature>
<feature type="region of interest" description="Leucine repeat II (LRII)" evidence="3">
    <location>
        <begin position="318"/>
        <end position="350"/>
    </location>
</feature>
<dbReference type="PROSITE" id="PS50985">
    <property type="entry name" value="GRAS"/>
    <property type="match status" value="1"/>
</dbReference>
<organism evidence="4 5">
    <name type="scientific">Lactuca virosa</name>
    <dbReference type="NCBI Taxonomy" id="75947"/>
    <lineage>
        <taxon>Eukaryota</taxon>
        <taxon>Viridiplantae</taxon>
        <taxon>Streptophyta</taxon>
        <taxon>Embryophyta</taxon>
        <taxon>Tracheophyta</taxon>
        <taxon>Spermatophyta</taxon>
        <taxon>Magnoliopsida</taxon>
        <taxon>eudicotyledons</taxon>
        <taxon>Gunneridae</taxon>
        <taxon>Pentapetalae</taxon>
        <taxon>asterids</taxon>
        <taxon>campanulids</taxon>
        <taxon>Asterales</taxon>
        <taxon>Asteraceae</taxon>
        <taxon>Cichorioideae</taxon>
        <taxon>Cichorieae</taxon>
        <taxon>Lactucinae</taxon>
        <taxon>Lactuca</taxon>
    </lineage>
</organism>
<reference evidence="4 5" key="1">
    <citation type="submission" date="2022-01" db="EMBL/GenBank/DDBJ databases">
        <authorList>
            <person name="Xiong W."/>
            <person name="Schranz E."/>
        </authorList>
    </citation>
    <scope>NUCLEOTIDE SEQUENCE [LARGE SCALE GENOMIC DNA]</scope>
</reference>
<accession>A0AAU9NP64</accession>
<evidence type="ECO:0000313" key="5">
    <source>
        <dbReference type="Proteomes" id="UP001157418"/>
    </source>
</evidence>
<comment type="caution">
    <text evidence="3">Lacks conserved residue(s) required for the propagation of feature annotation.</text>
</comment>
<dbReference type="Proteomes" id="UP001157418">
    <property type="component" value="Unassembled WGS sequence"/>
</dbReference>
<dbReference type="InterPro" id="IPR005202">
    <property type="entry name" value="TF_GRAS"/>
</dbReference>
<keyword evidence="1" id="KW-0805">Transcription regulation</keyword>
<evidence type="ECO:0000313" key="4">
    <source>
        <dbReference type="EMBL" id="CAH1439673.1"/>
    </source>
</evidence>
<protein>
    <recommendedName>
        <fullName evidence="6">DELLA protein</fullName>
    </recommendedName>
</protein>
<keyword evidence="5" id="KW-1185">Reference proteome</keyword>
<proteinExistence type="inferred from homology"/>
<comment type="caution">
    <text evidence="4">The sequence shown here is derived from an EMBL/GenBank/DDBJ whole genome shotgun (WGS) entry which is preliminary data.</text>
</comment>
<feature type="short sequence motif" description="VHIID" evidence="3">
    <location>
        <begin position="271"/>
        <end position="275"/>
    </location>
</feature>
<keyword evidence="2" id="KW-0804">Transcription</keyword>
<name>A0AAU9NP64_9ASTR</name>
<evidence type="ECO:0008006" key="6">
    <source>
        <dbReference type="Google" id="ProtNLM"/>
    </source>
</evidence>
<gene>
    <name evidence="4" type="ORF">LVIROSA_LOCUS25856</name>
</gene>
<sequence>MFTSEKFALRKVVDDNPSLAPSETRSNLIFQKPFLSNFENLGKHYFDFTSPGVQNTSKATDFQLKEDEKGSAFSSLGIVKDYASRSRKMNVDTMNVPSSNNEDPETNDQKLSTTARIRMASQQFIDSYSSKDDETSQLSHPFAVSFSGLSDDEAKDIQLLLTLLASAEKTGQKQFKCAIKLIQLCSNMSLNEGNPVERLVYYFSEAIHMKINREMGRLACNERESIFDLREALMNVDTCISEFHLKVPLSQVCQFSSIHTIFENLNKATKIHVIDLESCRTGIQYIGLMQAIASCSEWHIDLIKITAVGTSSESKIKDTCKRLADFAKSMNIPFSFKIIMIGDVLDFNVDLIERNEGEKVAVYAPFFLSTLIAKPNSLEYLMRVIRKIKPCVTVITEVEANHTSSAFVDRFTEALFFYGALFDSMSDCLADDDLNRKVMESVCYGNSIRNIVAADGDERTIRHIGVDVWRKFFQRFGMLEIELTDATLNETNLVIGNFKCGNSCSVLVDGGCFLVEWKGVPIFSVSAWKFI</sequence>
<evidence type="ECO:0000256" key="2">
    <source>
        <dbReference type="ARBA" id="ARBA00023163"/>
    </source>
</evidence>
<dbReference type="PANTHER" id="PTHR31636">
    <property type="entry name" value="OSJNBA0084A10.13 PROTEIN-RELATED"/>
    <property type="match status" value="1"/>
</dbReference>
<evidence type="ECO:0000256" key="1">
    <source>
        <dbReference type="ARBA" id="ARBA00023015"/>
    </source>
</evidence>
<dbReference type="EMBL" id="CAKMRJ010005176">
    <property type="protein sequence ID" value="CAH1439673.1"/>
    <property type="molecule type" value="Genomic_DNA"/>
</dbReference>